<dbReference type="Proteomes" id="UP000054560">
    <property type="component" value="Unassembled WGS sequence"/>
</dbReference>
<keyword evidence="5" id="KW-1133">Transmembrane helix</keyword>
<organism evidence="6 7">
    <name type="scientific">Sphaeroforma arctica JP610</name>
    <dbReference type="NCBI Taxonomy" id="667725"/>
    <lineage>
        <taxon>Eukaryota</taxon>
        <taxon>Ichthyosporea</taxon>
        <taxon>Ichthyophonida</taxon>
        <taxon>Sphaeroforma</taxon>
    </lineage>
</organism>
<evidence type="ECO:0008006" key="8">
    <source>
        <dbReference type="Google" id="ProtNLM"/>
    </source>
</evidence>
<dbReference type="GO" id="GO:0071949">
    <property type="term" value="F:FAD binding"/>
    <property type="evidence" value="ECO:0007669"/>
    <property type="project" value="InterPro"/>
</dbReference>
<reference evidence="6 7" key="1">
    <citation type="submission" date="2011-02" db="EMBL/GenBank/DDBJ databases">
        <title>The Genome Sequence of Sphaeroforma arctica JP610.</title>
        <authorList>
            <consortium name="The Broad Institute Genome Sequencing Platform"/>
            <person name="Russ C."/>
            <person name="Cuomo C."/>
            <person name="Young S.K."/>
            <person name="Zeng Q."/>
            <person name="Gargeya S."/>
            <person name="Alvarado L."/>
            <person name="Berlin A."/>
            <person name="Chapman S.B."/>
            <person name="Chen Z."/>
            <person name="Freedman E."/>
            <person name="Gellesch M."/>
            <person name="Goldberg J."/>
            <person name="Griggs A."/>
            <person name="Gujja S."/>
            <person name="Heilman E."/>
            <person name="Heiman D."/>
            <person name="Howarth C."/>
            <person name="Mehta T."/>
            <person name="Neiman D."/>
            <person name="Pearson M."/>
            <person name="Roberts A."/>
            <person name="Saif S."/>
            <person name="Shea T."/>
            <person name="Shenoy N."/>
            <person name="Sisk P."/>
            <person name="Stolte C."/>
            <person name="Sykes S."/>
            <person name="White J."/>
            <person name="Yandava C."/>
            <person name="Burger G."/>
            <person name="Gray M.W."/>
            <person name="Holland P.W.H."/>
            <person name="King N."/>
            <person name="Lang F.B.F."/>
            <person name="Roger A.J."/>
            <person name="Ruiz-Trillo I."/>
            <person name="Haas B."/>
            <person name="Nusbaum C."/>
            <person name="Birren B."/>
        </authorList>
    </citation>
    <scope>NUCLEOTIDE SEQUENCE [LARGE SCALE GENOMIC DNA]</scope>
    <source>
        <strain evidence="6 7">JP610</strain>
    </source>
</reference>
<evidence type="ECO:0000313" key="7">
    <source>
        <dbReference type="Proteomes" id="UP000054560"/>
    </source>
</evidence>
<sequence>MVNCTGLASRELCNDTHAYPIRGVVIKAKIPESAENVPVYTDDTPGGLTYTIPNGELITLGGVCYVIYVSVYTLRKYVV</sequence>
<proteinExistence type="predicted"/>
<dbReference type="EMBL" id="KQ245596">
    <property type="protein sequence ID" value="KNC73457.1"/>
    <property type="molecule type" value="Genomic_DNA"/>
</dbReference>
<keyword evidence="3" id="KW-0274">FAD</keyword>
<evidence type="ECO:0000256" key="1">
    <source>
        <dbReference type="ARBA" id="ARBA00001974"/>
    </source>
</evidence>
<keyword evidence="7" id="KW-1185">Reference proteome</keyword>
<dbReference type="PANTHER" id="PTHR11530:SF11">
    <property type="entry name" value="D-ASPARTATE OXIDASE"/>
    <property type="match status" value="1"/>
</dbReference>
<dbReference type="OrthoDB" id="2015447at2759"/>
<name>A0A0L0F9Q2_9EUKA</name>
<keyword evidence="5" id="KW-0812">Transmembrane</keyword>
<dbReference type="RefSeq" id="XP_014147359.1">
    <property type="nucleotide sequence ID" value="XM_014291884.1"/>
</dbReference>
<gene>
    <name evidence="6" type="ORF">SARC_13984</name>
</gene>
<evidence type="ECO:0000256" key="3">
    <source>
        <dbReference type="ARBA" id="ARBA00022827"/>
    </source>
</evidence>
<accession>A0A0L0F9Q2</accession>
<keyword evidence="2" id="KW-0285">Flavoprotein</keyword>
<feature type="transmembrane region" description="Helical" evidence="5">
    <location>
        <begin position="57"/>
        <end position="74"/>
    </location>
</feature>
<dbReference type="Gene3D" id="3.30.9.10">
    <property type="entry name" value="D-Amino Acid Oxidase, subunit A, domain 2"/>
    <property type="match status" value="1"/>
</dbReference>
<keyword evidence="4" id="KW-0560">Oxidoreductase</keyword>
<comment type="cofactor">
    <cofactor evidence="1">
        <name>FAD</name>
        <dbReference type="ChEBI" id="CHEBI:57692"/>
    </cofactor>
</comment>
<dbReference type="GO" id="GO:0005737">
    <property type="term" value="C:cytoplasm"/>
    <property type="evidence" value="ECO:0007669"/>
    <property type="project" value="TreeGrafter"/>
</dbReference>
<protein>
    <recommendedName>
        <fullName evidence="8">FAD dependent oxidoreductase domain-containing protein</fullName>
    </recommendedName>
</protein>
<dbReference type="InterPro" id="IPR023209">
    <property type="entry name" value="DAO"/>
</dbReference>
<dbReference type="GO" id="GO:0019478">
    <property type="term" value="P:D-amino acid catabolic process"/>
    <property type="evidence" value="ECO:0007669"/>
    <property type="project" value="TreeGrafter"/>
</dbReference>
<dbReference type="GeneID" id="25914488"/>
<evidence type="ECO:0000256" key="4">
    <source>
        <dbReference type="ARBA" id="ARBA00023002"/>
    </source>
</evidence>
<evidence type="ECO:0000256" key="5">
    <source>
        <dbReference type="SAM" id="Phobius"/>
    </source>
</evidence>
<dbReference type="STRING" id="667725.A0A0L0F9Q2"/>
<dbReference type="PANTHER" id="PTHR11530">
    <property type="entry name" value="D-AMINO ACID OXIDASE"/>
    <property type="match status" value="1"/>
</dbReference>
<evidence type="ECO:0000313" key="6">
    <source>
        <dbReference type="EMBL" id="KNC73457.1"/>
    </source>
</evidence>
<keyword evidence="5" id="KW-0472">Membrane</keyword>
<dbReference type="GO" id="GO:0003884">
    <property type="term" value="F:D-amino-acid oxidase activity"/>
    <property type="evidence" value="ECO:0007669"/>
    <property type="project" value="InterPro"/>
</dbReference>
<evidence type="ECO:0000256" key="2">
    <source>
        <dbReference type="ARBA" id="ARBA00022630"/>
    </source>
</evidence>
<dbReference type="AlphaFoldDB" id="A0A0L0F9Q2"/>